<dbReference type="InterPro" id="IPR001589">
    <property type="entry name" value="Actinin_actin-bd_CS"/>
</dbReference>
<sequence>MSPRTTIYQYGSSNGPQGDDTIHSVSEDEQVAFCGWLESKIINCSAPDTIDLRALHRGPKLTRYQVLENITLALNSARAIGCNVVNIDAADIQEGTRHLLLGLLWQIIKIGLLRQINVVAHAELVALLDDDETITEFAKLSPEEILMRWVNYHLKRSNCDVRMENFSFDIKVSTSFFPLKRNVSLPFNKICYDLIKYDRPHRKAKSAL</sequence>
<dbReference type="GO" id="GO:0051015">
    <property type="term" value="F:actin filament binding"/>
    <property type="evidence" value="ECO:0007669"/>
    <property type="project" value="InterPro"/>
</dbReference>
<dbReference type="InterPro" id="IPR001715">
    <property type="entry name" value="CH_dom"/>
</dbReference>
<feature type="compositionally biased region" description="Polar residues" evidence="3">
    <location>
        <begin position="1"/>
        <end position="16"/>
    </location>
</feature>
<dbReference type="PROSITE" id="PS00020">
    <property type="entry name" value="ACTININ_2"/>
    <property type="match status" value="1"/>
</dbReference>
<dbReference type="GO" id="GO:0032432">
    <property type="term" value="C:actin filament bundle"/>
    <property type="evidence" value="ECO:0007669"/>
    <property type="project" value="TreeGrafter"/>
</dbReference>
<dbReference type="SUPFAM" id="SSF47576">
    <property type="entry name" value="Calponin-homology domain, CH-domain"/>
    <property type="match status" value="1"/>
</dbReference>
<dbReference type="EMBL" id="UYRU01067682">
    <property type="protein sequence ID" value="VDN16950.1"/>
    <property type="molecule type" value="Genomic_DNA"/>
</dbReference>
<protein>
    <recommendedName>
        <fullName evidence="4">Calponin-homology (CH) domain-containing protein</fullName>
    </recommendedName>
</protein>
<feature type="domain" description="Calponin-homology (CH)" evidence="4">
    <location>
        <begin position="1"/>
        <end position="112"/>
    </location>
</feature>
<dbReference type="AlphaFoldDB" id="A0A3P7LUM3"/>
<dbReference type="Proteomes" id="UP000281553">
    <property type="component" value="Unassembled WGS sequence"/>
</dbReference>
<dbReference type="GO" id="GO:0051639">
    <property type="term" value="P:actin filament network formation"/>
    <property type="evidence" value="ECO:0007669"/>
    <property type="project" value="TreeGrafter"/>
</dbReference>
<keyword evidence="2" id="KW-0009">Actin-binding</keyword>
<dbReference type="GO" id="GO:0005884">
    <property type="term" value="C:actin filament"/>
    <property type="evidence" value="ECO:0007669"/>
    <property type="project" value="TreeGrafter"/>
</dbReference>
<gene>
    <name evidence="5" type="ORF">DILT_LOCUS12781</name>
</gene>
<proteinExistence type="predicted"/>
<evidence type="ECO:0000256" key="1">
    <source>
        <dbReference type="ARBA" id="ARBA00022737"/>
    </source>
</evidence>
<keyword evidence="1" id="KW-0677">Repeat</keyword>
<evidence type="ECO:0000313" key="5">
    <source>
        <dbReference type="EMBL" id="VDN16950.1"/>
    </source>
</evidence>
<dbReference type="GO" id="GO:0005737">
    <property type="term" value="C:cytoplasm"/>
    <property type="evidence" value="ECO:0007669"/>
    <property type="project" value="TreeGrafter"/>
</dbReference>
<reference evidence="5 6" key="1">
    <citation type="submission" date="2018-11" db="EMBL/GenBank/DDBJ databases">
        <authorList>
            <consortium name="Pathogen Informatics"/>
        </authorList>
    </citation>
    <scope>NUCLEOTIDE SEQUENCE [LARGE SCALE GENOMIC DNA]</scope>
</reference>
<dbReference type="InterPro" id="IPR039959">
    <property type="entry name" value="Fimbrin/Plastin"/>
</dbReference>
<feature type="region of interest" description="Disordered" evidence="3">
    <location>
        <begin position="1"/>
        <end position="21"/>
    </location>
</feature>
<accession>A0A3P7LUM3</accession>
<evidence type="ECO:0000256" key="2">
    <source>
        <dbReference type="ARBA" id="ARBA00023203"/>
    </source>
</evidence>
<dbReference type="Gene3D" id="1.10.418.10">
    <property type="entry name" value="Calponin-like domain"/>
    <property type="match status" value="2"/>
</dbReference>
<dbReference type="PANTHER" id="PTHR19961:SF18">
    <property type="entry name" value="FI19014P1"/>
    <property type="match status" value="1"/>
</dbReference>
<dbReference type="OrthoDB" id="431378at2759"/>
<dbReference type="InterPro" id="IPR036872">
    <property type="entry name" value="CH_dom_sf"/>
</dbReference>
<name>A0A3P7LUM3_DIBLA</name>
<keyword evidence="6" id="KW-1185">Reference proteome</keyword>
<evidence type="ECO:0000259" key="4">
    <source>
        <dbReference type="PROSITE" id="PS50021"/>
    </source>
</evidence>
<dbReference type="PANTHER" id="PTHR19961">
    <property type="entry name" value="FIMBRIN/PLASTIN"/>
    <property type="match status" value="1"/>
</dbReference>
<evidence type="ECO:0000256" key="3">
    <source>
        <dbReference type="SAM" id="MobiDB-lite"/>
    </source>
</evidence>
<dbReference type="GO" id="GO:0051017">
    <property type="term" value="P:actin filament bundle assembly"/>
    <property type="evidence" value="ECO:0007669"/>
    <property type="project" value="InterPro"/>
</dbReference>
<organism evidence="5 6">
    <name type="scientific">Dibothriocephalus latus</name>
    <name type="common">Fish tapeworm</name>
    <name type="synonym">Diphyllobothrium latum</name>
    <dbReference type="NCBI Taxonomy" id="60516"/>
    <lineage>
        <taxon>Eukaryota</taxon>
        <taxon>Metazoa</taxon>
        <taxon>Spiralia</taxon>
        <taxon>Lophotrochozoa</taxon>
        <taxon>Platyhelminthes</taxon>
        <taxon>Cestoda</taxon>
        <taxon>Eucestoda</taxon>
        <taxon>Diphyllobothriidea</taxon>
        <taxon>Diphyllobothriidae</taxon>
        <taxon>Dibothriocephalus</taxon>
    </lineage>
</organism>
<evidence type="ECO:0000313" key="6">
    <source>
        <dbReference type="Proteomes" id="UP000281553"/>
    </source>
</evidence>
<dbReference type="Pfam" id="PF00307">
    <property type="entry name" value="CH"/>
    <property type="match status" value="1"/>
</dbReference>
<dbReference type="PROSITE" id="PS50021">
    <property type="entry name" value="CH"/>
    <property type="match status" value="1"/>
</dbReference>